<proteinExistence type="predicted"/>
<gene>
    <name evidence="3" type="ORF">A4E84_01130</name>
</gene>
<dbReference type="GO" id="GO:0032259">
    <property type="term" value="P:methylation"/>
    <property type="evidence" value="ECO:0007669"/>
    <property type="project" value="UniProtKB-KW"/>
</dbReference>
<evidence type="ECO:0000313" key="3">
    <source>
        <dbReference type="EMBL" id="AMW08260.1"/>
    </source>
</evidence>
<feature type="region of interest" description="Disordered" evidence="1">
    <location>
        <begin position="1"/>
        <end position="20"/>
    </location>
</feature>
<dbReference type="InterPro" id="IPR029063">
    <property type="entry name" value="SAM-dependent_MTases_sf"/>
</dbReference>
<dbReference type="AlphaFoldDB" id="A0A143BTP6"/>
<feature type="domain" description="Methyltransferase type 11" evidence="2">
    <location>
        <begin position="62"/>
        <end position="163"/>
    </location>
</feature>
<dbReference type="Gene3D" id="3.40.50.150">
    <property type="entry name" value="Vaccinia Virus protein VP39"/>
    <property type="match status" value="1"/>
</dbReference>
<name>A0A143BTP6_9ACTN</name>
<dbReference type="PANTHER" id="PTHR43591">
    <property type="entry name" value="METHYLTRANSFERASE"/>
    <property type="match status" value="1"/>
</dbReference>
<keyword evidence="4" id="KW-1185">Reference proteome</keyword>
<dbReference type="CDD" id="cd02440">
    <property type="entry name" value="AdoMet_MTases"/>
    <property type="match status" value="1"/>
</dbReference>
<organism evidence="3 4">
    <name type="scientific">Streptomyces qaidamensis</name>
    <dbReference type="NCBI Taxonomy" id="1783515"/>
    <lineage>
        <taxon>Bacteria</taxon>
        <taxon>Bacillati</taxon>
        <taxon>Actinomycetota</taxon>
        <taxon>Actinomycetes</taxon>
        <taxon>Kitasatosporales</taxon>
        <taxon>Streptomycetaceae</taxon>
        <taxon>Streptomyces</taxon>
        <taxon>Streptomyces aurantiacus group</taxon>
    </lineage>
</organism>
<evidence type="ECO:0000313" key="4">
    <source>
        <dbReference type="Proteomes" id="UP000076096"/>
    </source>
</evidence>
<dbReference type="SUPFAM" id="SSF53335">
    <property type="entry name" value="S-adenosyl-L-methionine-dependent methyltransferases"/>
    <property type="match status" value="1"/>
</dbReference>
<dbReference type="KEGG" id="stsi:A4E84_01130"/>
<accession>A0A143BTP6</accession>
<dbReference type="Proteomes" id="UP000076096">
    <property type="component" value="Chromosome"/>
</dbReference>
<reference evidence="4" key="1">
    <citation type="submission" date="2016-04" db="EMBL/GenBank/DDBJ databases">
        <authorList>
            <person name="Zhang B."/>
        </authorList>
    </citation>
    <scope>NUCLEOTIDE SEQUENCE [LARGE SCALE GENOMIC DNA]</scope>
    <source>
        <strain evidence="4">S10</strain>
    </source>
</reference>
<keyword evidence="3" id="KW-0808">Transferase</keyword>
<dbReference type="GO" id="GO:0008757">
    <property type="term" value="F:S-adenosylmethionine-dependent methyltransferase activity"/>
    <property type="evidence" value="ECO:0007669"/>
    <property type="project" value="InterPro"/>
</dbReference>
<dbReference type="InterPro" id="IPR013216">
    <property type="entry name" value="Methyltransf_11"/>
</dbReference>
<dbReference type="EMBL" id="CP015098">
    <property type="protein sequence ID" value="AMW08260.1"/>
    <property type="molecule type" value="Genomic_DNA"/>
</dbReference>
<dbReference type="STRING" id="1783515.A4E84_01130"/>
<keyword evidence="3" id="KW-0489">Methyltransferase</keyword>
<dbReference type="Pfam" id="PF08241">
    <property type="entry name" value="Methyltransf_11"/>
    <property type="match status" value="1"/>
</dbReference>
<dbReference type="RefSeq" id="WP_062924734.1">
    <property type="nucleotide sequence ID" value="NZ_CP015098.1"/>
</dbReference>
<protein>
    <submittedName>
        <fullName evidence="3">Methyltransferase type 11</fullName>
    </submittedName>
</protein>
<sequence>MTTTEARLLNLTDRVPQPSPHDDIDKVRFYDLGMRRSALMAYKRPSDRILAHVRDGMTDLVEVGFNTGLLSLHVAGKLPDLAVSGVEENQNLVDVAEDNLTLAVWANSAGDVEFEMAKLNRLPFPDDSADIVFSFSSLHRWRRPVETLKECARICKPDGVVIIEDMNRHAEEGHITFILQFVKEGGDEFMRSLQAAYTRDEAAELLREAGLADWQVVEEDLGLVISSRPLEPVST</sequence>
<evidence type="ECO:0000256" key="1">
    <source>
        <dbReference type="SAM" id="MobiDB-lite"/>
    </source>
</evidence>
<evidence type="ECO:0000259" key="2">
    <source>
        <dbReference type="Pfam" id="PF08241"/>
    </source>
</evidence>